<reference evidence="3" key="1">
    <citation type="submission" date="2023-06" db="EMBL/GenBank/DDBJ databases">
        <title>Sysu t00192.</title>
        <authorList>
            <person name="Gao L."/>
            <person name="Fang B.-Z."/>
            <person name="Li W.-J."/>
        </authorList>
    </citation>
    <scope>NUCLEOTIDE SEQUENCE</scope>
    <source>
        <strain evidence="3">SYSU T00192</strain>
    </source>
</reference>
<dbReference type="PANTHER" id="PTHR35174:SF3">
    <property type="entry name" value="BLL7171 PROTEIN"/>
    <property type="match status" value="1"/>
</dbReference>
<dbReference type="Proteomes" id="UP001172728">
    <property type="component" value="Unassembled WGS sequence"/>
</dbReference>
<dbReference type="PANTHER" id="PTHR35174">
    <property type="entry name" value="BLL7171 PROTEIN-RELATED"/>
    <property type="match status" value="1"/>
</dbReference>
<evidence type="ECO:0000313" key="3">
    <source>
        <dbReference type="EMBL" id="MDN4476791.1"/>
    </source>
</evidence>
<dbReference type="Gene3D" id="3.30.70.1060">
    <property type="entry name" value="Dimeric alpha+beta barrel"/>
    <property type="match status" value="1"/>
</dbReference>
<evidence type="ECO:0000313" key="4">
    <source>
        <dbReference type="Proteomes" id="UP001172728"/>
    </source>
</evidence>
<sequence length="113" mass="12375">MPHYHLAMYYDTAGPVPDDLPQIMAEVETLNEEMRDNGAWVTAGGFAPATEARVVAADAEGAETTPGTYLDGHEQQGGFWVIDATNMGDAIVWAERASRALRLPVEVRELRED</sequence>
<evidence type="ECO:0000256" key="1">
    <source>
        <dbReference type="ARBA" id="ARBA00007689"/>
    </source>
</evidence>
<accession>A0ABT8GCC3</accession>
<dbReference type="InterPro" id="IPR011008">
    <property type="entry name" value="Dimeric_a/b-barrel"/>
</dbReference>
<gene>
    <name evidence="3" type="ORF">QQX09_13105</name>
</gene>
<name>A0ABT8GCC3_9MICO</name>
<dbReference type="EMBL" id="JAUHPW010000011">
    <property type="protein sequence ID" value="MDN4476791.1"/>
    <property type="molecule type" value="Genomic_DNA"/>
</dbReference>
<dbReference type="InterPro" id="IPR005545">
    <property type="entry name" value="YCII"/>
</dbReference>
<dbReference type="RefSeq" id="WP_301135521.1">
    <property type="nucleotide sequence ID" value="NZ_JAUHPW010000011.1"/>
</dbReference>
<dbReference type="Pfam" id="PF03795">
    <property type="entry name" value="YCII"/>
    <property type="match status" value="1"/>
</dbReference>
<protein>
    <submittedName>
        <fullName evidence="3">YciI family protein</fullName>
    </submittedName>
</protein>
<dbReference type="SUPFAM" id="SSF54909">
    <property type="entry name" value="Dimeric alpha+beta barrel"/>
    <property type="match status" value="1"/>
</dbReference>
<keyword evidence="4" id="KW-1185">Reference proteome</keyword>
<evidence type="ECO:0000259" key="2">
    <source>
        <dbReference type="Pfam" id="PF03795"/>
    </source>
</evidence>
<feature type="domain" description="YCII-related" evidence="2">
    <location>
        <begin position="18"/>
        <end position="102"/>
    </location>
</feature>
<organism evidence="3 4">
    <name type="scientific">Demequina litoralis</name>
    <dbReference type="NCBI Taxonomy" id="3051660"/>
    <lineage>
        <taxon>Bacteria</taxon>
        <taxon>Bacillati</taxon>
        <taxon>Actinomycetota</taxon>
        <taxon>Actinomycetes</taxon>
        <taxon>Micrococcales</taxon>
        <taxon>Demequinaceae</taxon>
        <taxon>Demequina</taxon>
    </lineage>
</organism>
<proteinExistence type="inferred from homology"/>
<comment type="caution">
    <text evidence="3">The sequence shown here is derived from an EMBL/GenBank/DDBJ whole genome shotgun (WGS) entry which is preliminary data.</text>
</comment>
<comment type="similarity">
    <text evidence="1">Belongs to the YciI family.</text>
</comment>